<keyword evidence="1 7" id="KW-0808">Transferase</keyword>
<comment type="caution">
    <text evidence="10">The sequence shown here is derived from an EMBL/GenBank/DDBJ whole genome shotgun (WGS) entry which is preliminary data.</text>
</comment>
<feature type="domain" description="Glutamate-ammonia ligase adenylyltransferase repeated" evidence="8">
    <location>
        <begin position="55"/>
        <end position="294"/>
    </location>
</feature>
<evidence type="ECO:0000259" key="8">
    <source>
        <dbReference type="Pfam" id="PF03710"/>
    </source>
</evidence>
<evidence type="ECO:0000256" key="6">
    <source>
        <dbReference type="ARBA" id="ARBA00023268"/>
    </source>
</evidence>
<dbReference type="SUPFAM" id="SSF81301">
    <property type="entry name" value="Nucleotidyltransferase"/>
    <property type="match status" value="2"/>
</dbReference>
<dbReference type="NCBIfam" id="NF008292">
    <property type="entry name" value="PRK11072.1"/>
    <property type="match status" value="1"/>
</dbReference>
<dbReference type="InterPro" id="IPR043519">
    <property type="entry name" value="NT_sf"/>
</dbReference>
<dbReference type="PANTHER" id="PTHR30621:SF0">
    <property type="entry name" value="BIFUNCTIONAL GLUTAMINE SYNTHETASE ADENYLYLTRANSFERASE_ADENYLYL-REMOVING ENZYME"/>
    <property type="match status" value="1"/>
</dbReference>
<evidence type="ECO:0000256" key="1">
    <source>
        <dbReference type="ARBA" id="ARBA00022679"/>
    </source>
</evidence>
<comment type="catalytic activity">
    <reaction evidence="7">
        <text>[glutamine synthetase]-L-tyrosine + ATP = [glutamine synthetase]-O(4)-(5'-adenylyl)-L-tyrosine + diphosphate</text>
        <dbReference type="Rhea" id="RHEA:18589"/>
        <dbReference type="Rhea" id="RHEA-COMP:10660"/>
        <dbReference type="Rhea" id="RHEA-COMP:10661"/>
        <dbReference type="ChEBI" id="CHEBI:30616"/>
        <dbReference type="ChEBI" id="CHEBI:33019"/>
        <dbReference type="ChEBI" id="CHEBI:46858"/>
        <dbReference type="ChEBI" id="CHEBI:83624"/>
        <dbReference type="EC" id="2.7.7.42"/>
    </reaction>
</comment>
<dbReference type="RefSeq" id="WP_238276525.1">
    <property type="nucleotide sequence ID" value="NZ_BPQL01000016.1"/>
</dbReference>
<comment type="cofactor">
    <cofactor evidence="7">
        <name>Mg(2+)</name>
        <dbReference type="ChEBI" id="CHEBI:18420"/>
    </cofactor>
</comment>
<gene>
    <name evidence="7" type="primary">glnE</name>
    <name evidence="10" type="ORF">ABID43_002698</name>
</gene>
<evidence type="ECO:0000259" key="9">
    <source>
        <dbReference type="Pfam" id="PF08335"/>
    </source>
</evidence>
<dbReference type="HAMAP" id="MF_00802">
    <property type="entry name" value="GlnE"/>
    <property type="match status" value="1"/>
</dbReference>
<evidence type="ECO:0000256" key="4">
    <source>
        <dbReference type="ARBA" id="ARBA00022840"/>
    </source>
</evidence>
<name>A0ABV2L5P4_9HYPH</name>
<accession>A0ABV2L5P4</accession>
<feature type="region of interest" description="Adenylyl transferase" evidence="7">
    <location>
        <begin position="466"/>
        <end position="972"/>
    </location>
</feature>
<dbReference type="EC" id="2.7.7.89" evidence="7"/>
<evidence type="ECO:0000313" key="10">
    <source>
        <dbReference type="EMBL" id="MET3693154.1"/>
    </source>
</evidence>
<dbReference type="InterPro" id="IPR005190">
    <property type="entry name" value="GlnE_rpt_dom"/>
</dbReference>
<evidence type="ECO:0000256" key="2">
    <source>
        <dbReference type="ARBA" id="ARBA00022695"/>
    </source>
</evidence>
<feature type="region of interest" description="Adenylyl removase" evidence="7">
    <location>
        <begin position="1"/>
        <end position="462"/>
    </location>
</feature>
<feature type="domain" description="Glutamate-ammonia ligase adenylyltransferase repeated" evidence="8">
    <location>
        <begin position="572"/>
        <end position="813"/>
    </location>
</feature>
<evidence type="ECO:0000313" key="11">
    <source>
        <dbReference type="Proteomes" id="UP001549145"/>
    </source>
</evidence>
<keyword evidence="6 7" id="KW-0511">Multifunctional enzyme</keyword>
<dbReference type="Pfam" id="PF08335">
    <property type="entry name" value="GlnD_UR_UTase"/>
    <property type="match status" value="2"/>
</dbReference>
<evidence type="ECO:0000256" key="3">
    <source>
        <dbReference type="ARBA" id="ARBA00022741"/>
    </source>
</evidence>
<evidence type="ECO:0000256" key="5">
    <source>
        <dbReference type="ARBA" id="ARBA00022842"/>
    </source>
</evidence>
<dbReference type="InterPro" id="IPR013546">
    <property type="entry name" value="PII_UdlTrfase/GS_AdlTrfase"/>
</dbReference>
<keyword evidence="4 7" id="KW-0067">ATP-binding</keyword>
<dbReference type="CDD" id="cd05401">
    <property type="entry name" value="NT_GlnE_GlnD_like"/>
    <property type="match status" value="2"/>
</dbReference>
<feature type="domain" description="PII-uridylyltransferase/Glutamine-synthetase adenylyltransferase" evidence="9">
    <location>
        <begin position="325"/>
        <end position="457"/>
    </location>
</feature>
<comment type="similarity">
    <text evidence="7">Belongs to the GlnE family.</text>
</comment>
<keyword evidence="2 7" id="KW-0548">Nucleotidyltransferase</keyword>
<evidence type="ECO:0000256" key="7">
    <source>
        <dbReference type="HAMAP-Rule" id="MF_00802"/>
    </source>
</evidence>
<proteinExistence type="inferred from homology"/>
<comment type="catalytic activity">
    <reaction evidence="7">
        <text>[glutamine synthetase]-O(4)-(5'-adenylyl)-L-tyrosine + phosphate = [glutamine synthetase]-L-tyrosine + ADP</text>
        <dbReference type="Rhea" id="RHEA:43716"/>
        <dbReference type="Rhea" id="RHEA-COMP:10660"/>
        <dbReference type="Rhea" id="RHEA-COMP:10661"/>
        <dbReference type="ChEBI" id="CHEBI:43474"/>
        <dbReference type="ChEBI" id="CHEBI:46858"/>
        <dbReference type="ChEBI" id="CHEBI:83624"/>
        <dbReference type="ChEBI" id="CHEBI:456216"/>
        <dbReference type="EC" id="2.7.7.89"/>
    </reaction>
</comment>
<dbReference type="Gene3D" id="1.20.120.1510">
    <property type="match status" value="1"/>
</dbReference>
<sequence>MAQDGGGRSGSLRARLRAAPVLSDPEAAAARLDDVAPGFAQGFLTPEVRALLLGLTDHSPFLWQLVARSPDRLAALVDAEPEAAHAEIVARQRTAGREADHAIVATNLRRNRAEHALLVALADIGGLWSLAEVTAALSDFADASVRAAADAMLFQAADAGRFLPRDLDDPQAGSGLVVLALGKHGAGELNYSSDIDLVVFFDAEAAPLKADLSPTPFFTKLAQGMAKLLQERTADGYVHRVDYRLRPDPGSTPAALSLNAAYLYYETLGQNWERAAYIKARAIAGDIPAGEAFLANLRPFVWRKYFDFASIADVHAMKRQIHAVRGHDTIAVAGHDIKLGRGGIREIEFFVQTQQLVFGGRRPELRGRGTVAMLTGLTRDGWIDATARDDLTAAYDFLRTVEHRLQMVRDEQTQRLPQEPEELERFARFAGFADRSAFEAALLHHARHVQGHYAMLFEAEPDLSSNVGDLVFSGTGDDPATLATLRKLGFREPERAVETVRGWHFGRRPAVRTPRAREVLTELVPALMQALGGTAHPDVALDTLDRAFARMPAALELLTILRSNERLRLLFADLLGTAPRLAETVAFSPHVLDAVIDRDFGEATTDAADLAAQFRNRLGQPSDYEDFLDRSRDAARQLRFLTGARLLSGILSPEEAGRAFTGIADAVIGTTLERIAGAFFSEHGAVPGGRMAILGLGRLGSRQLTADSDLDLVVLYDFDPAARMSAGPKPLDAAVAYNRLTQRLVASLTVPTRRGHLYEVDLRLRPGGGQGPVAVQVRGFRTYHADEAELWEHMALTRARVIAGNAELAADLDRDIRAIVGRAREADEVHRAVHAMRMLVEREKGDRGALDLKLAPGGLLDLDFLAQALVLAHAHRLPDLIGLGACAVFARAAEAGLLAAGEAEALAEAYRTFDAVLHWQRLMVEGDSAAASPVTLSRLAIAMGAPDATRLVAQLDEQRHAVRVLFDRLLAD</sequence>
<dbReference type="Pfam" id="PF03710">
    <property type="entry name" value="GlnE"/>
    <property type="match status" value="2"/>
</dbReference>
<keyword evidence="11" id="KW-1185">Reference proteome</keyword>
<dbReference type="SUPFAM" id="SSF81593">
    <property type="entry name" value="Nucleotidyltransferase substrate binding subunit/domain"/>
    <property type="match status" value="2"/>
</dbReference>
<feature type="domain" description="PII-uridylyltransferase/Glutamine-synthetase adenylyltransferase" evidence="9">
    <location>
        <begin position="849"/>
        <end position="969"/>
    </location>
</feature>
<dbReference type="GO" id="GO:0008882">
    <property type="term" value="F:[glutamate-ammonia-ligase] adenylyltransferase activity"/>
    <property type="evidence" value="ECO:0007669"/>
    <property type="project" value="UniProtKB-EC"/>
</dbReference>
<dbReference type="Proteomes" id="UP001549145">
    <property type="component" value="Unassembled WGS sequence"/>
</dbReference>
<keyword evidence="3 7" id="KW-0547">Nucleotide-binding</keyword>
<dbReference type="InterPro" id="IPR023057">
    <property type="entry name" value="GlnE"/>
</dbReference>
<dbReference type="Gene3D" id="1.20.120.330">
    <property type="entry name" value="Nucleotidyltransferases domain 2"/>
    <property type="match status" value="2"/>
</dbReference>
<protein>
    <recommendedName>
        <fullName evidence="7">Bifunctional glutamine synthetase adenylyltransferase/adenylyl-removing enzyme</fullName>
    </recommendedName>
    <alternativeName>
        <fullName evidence="7">ATP:glutamine synthetase adenylyltransferase</fullName>
    </alternativeName>
    <alternativeName>
        <fullName evidence="7">ATase</fullName>
    </alternativeName>
    <domain>
        <recommendedName>
            <fullName evidence="7">Glutamine synthetase adenylyl-L-tyrosine phosphorylase</fullName>
            <ecNumber evidence="7">2.7.7.89</ecNumber>
        </recommendedName>
        <alternativeName>
            <fullName evidence="7">Adenylyl removase</fullName>
            <shortName evidence="7">AR</shortName>
            <shortName evidence="7">AT-N</shortName>
        </alternativeName>
    </domain>
    <domain>
        <recommendedName>
            <fullName evidence="7">Glutamine synthetase adenylyl transferase</fullName>
            <ecNumber evidence="7">2.7.7.42</ecNumber>
        </recommendedName>
        <alternativeName>
            <fullName evidence="7">Adenylyl transferase</fullName>
            <shortName evidence="7">AT</shortName>
            <shortName evidence="7">AT-C</shortName>
        </alternativeName>
    </domain>
</protein>
<comment type="function">
    <text evidence="7">Involved in the regulation of glutamine synthetase GlnA, a key enzyme in the process to assimilate ammonia. When cellular nitrogen levels are high, the C-terminal adenylyl transferase (AT) inactivates GlnA by covalent transfer of an adenylyl group from ATP to specific tyrosine residue of GlnA, thus reducing its activity. Conversely, when nitrogen levels are low, the N-terminal adenylyl removase (AR) activates GlnA by removing the adenylyl group by phosphorolysis, increasing its activity. The regulatory region of GlnE binds the signal transduction protein PII (GlnB) which indicates the nitrogen status of the cell.</text>
</comment>
<dbReference type="PANTHER" id="PTHR30621">
    <property type="entry name" value="GLUTAMINE SYNTHETASE ADENYLYLTRANSFERASE"/>
    <property type="match status" value="1"/>
</dbReference>
<dbReference type="EC" id="2.7.7.42" evidence="7"/>
<dbReference type="Gene3D" id="3.30.460.10">
    <property type="entry name" value="Beta Polymerase, domain 2"/>
    <property type="match status" value="2"/>
</dbReference>
<dbReference type="NCBIfam" id="NF010706">
    <property type="entry name" value="PRK14108.1"/>
    <property type="match status" value="1"/>
</dbReference>
<organism evidence="10 11">
    <name type="scientific">Methylobacterium goesingense</name>
    <dbReference type="NCBI Taxonomy" id="243690"/>
    <lineage>
        <taxon>Bacteria</taxon>
        <taxon>Pseudomonadati</taxon>
        <taxon>Pseudomonadota</taxon>
        <taxon>Alphaproteobacteria</taxon>
        <taxon>Hyphomicrobiales</taxon>
        <taxon>Methylobacteriaceae</taxon>
        <taxon>Methylobacterium</taxon>
    </lineage>
</organism>
<reference evidence="10 11" key="1">
    <citation type="submission" date="2024-06" db="EMBL/GenBank/DDBJ databases">
        <title>Genomic Encyclopedia of Type Strains, Phase IV (KMG-IV): sequencing the most valuable type-strain genomes for metagenomic binning, comparative biology and taxonomic classification.</title>
        <authorList>
            <person name="Goeker M."/>
        </authorList>
    </citation>
    <scope>NUCLEOTIDE SEQUENCE [LARGE SCALE GENOMIC DNA]</scope>
    <source>
        <strain evidence="10 11">DSM 21331</strain>
    </source>
</reference>
<keyword evidence="5 7" id="KW-0460">Magnesium</keyword>
<dbReference type="EMBL" id="JBEPMM010000006">
    <property type="protein sequence ID" value="MET3693154.1"/>
    <property type="molecule type" value="Genomic_DNA"/>
</dbReference>